<evidence type="ECO:0000259" key="9">
    <source>
        <dbReference type="PROSITE" id="PS50928"/>
    </source>
</evidence>
<evidence type="ECO:0000256" key="4">
    <source>
        <dbReference type="ARBA" id="ARBA00022692"/>
    </source>
</evidence>
<feature type="transmembrane region" description="Helical" evidence="8">
    <location>
        <begin position="25"/>
        <end position="46"/>
    </location>
</feature>
<dbReference type="PROSITE" id="PS50928">
    <property type="entry name" value="ABC_TM1"/>
    <property type="match status" value="1"/>
</dbReference>
<evidence type="ECO:0000256" key="3">
    <source>
        <dbReference type="ARBA" id="ARBA00022475"/>
    </source>
</evidence>
<proteinExistence type="predicted"/>
<protein>
    <recommendedName>
        <fullName evidence="9">ABC transmembrane type-1 domain-containing protein</fullName>
    </recommendedName>
</protein>
<keyword evidence="7 8" id="KW-0472">Membrane</keyword>
<reference evidence="10" key="1">
    <citation type="journal article" date="2014" name="Front. Microbiol.">
        <title>High frequency of phylogenetically diverse reductive dehalogenase-homologous genes in deep subseafloor sedimentary metagenomes.</title>
        <authorList>
            <person name="Kawai M."/>
            <person name="Futagami T."/>
            <person name="Toyoda A."/>
            <person name="Takaki Y."/>
            <person name="Nishi S."/>
            <person name="Hori S."/>
            <person name="Arai W."/>
            <person name="Tsubouchi T."/>
            <person name="Morono Y."/>
            <person name="Uchiyama I."/>
            <person name="Ito T."/>
            <person name="Fujiyama A."/>
            <person name="Inagaki F."/>
            <person name="Takami H."/>
        </authorList>
    </citation>
    <scope>NUCLEOTIDE SEQUENCE</scope>
    <source>
        <strain evidence="10">Expedition CK06-06</strain>
    </source>
</reference>
<comment type="subcellular location">
    <subcellularLocation>
        <location evidence="1">Cell membrane</location>
        <topology evidence="1">Multi-pass membrane protein</topology>
    </subcellularLocation>
</comment>
<dbReference type="PANTHER" id="PTHR30614:SF0">
    <property type="entry name" value="L-CYSTINE TRANSPORT SYSTEM PERMEASE PROTEIN TCYL"/>
    <property type="match status" value="1"/>
</dbReference>
<keyword evidence="4 8" id="KW-0812">Transmembrane</keyword>
<dbReference type="InterPro" id="IPR000515">
    <property type="entry name" value="MetI-like"/>
</dbReference>
<feature type="domain" description="ABC transmembrane type-1" evidence="9">
    <location>
        <begin position="19"/>
        <end position="172"/>
    </location>
</feature>
<dbReference type="AlphaFoldDB" id="X1R9Y8"/>
<evidence type="ECO:0000256" key="2">
    <source>
        <dbReference type="ARBA" id="ARBA00022448"/>
    </source>
</evidence>
<dbReference type="SUPFAM" id="SSF161098">
    <property type="entry name" value="MetI-like"/>
    <property type="match status" value="1"/>
</dbReference>
<dbReference type="InterPro" id="IPR043429">
    <property type="entry name" value="ArtM/GltK/GlnP/TcyL/YhdX-like"/>
</dbReference>
<evidence type="ECO:0000256" key="5">
    <source>
        <dbReference type="ARBA" id="ARBA00022970"/>
    </source>
</evidence>
<dbReference type="NCBIfam" id="TIGR01726">
    <property type="entry name" value="HEQRo_perm_3TM"/>
    <property type="match status" value="1"/>
</dbReference>
<dbReference type="GO" id="GO:0022857">
    <property type="term" value="F:transmembrane transporter activity"/>
    <property type="evidence" value="ECO:0007669"/>
    <property type="project" value="InterPro"/>
</dbReference>
<dbReference type="InterPro" id="IPR010065">
    <property type="entry name" value="AA_ABC_transptr_permease_3TM"/>
</dbReference>
<keyword evidence="6 8" id="KW-1133">Transmembrane helix</keyword>
<evidence type="ECO:0000256" key="1">
    <source>
        <dbReference type="ARBA" id="ARBA00004651"/>
    </source>
</evidence>
<keyword evidence="5" id="KW-0029">Amino-acid transport</keyword>
<comment type="caution">
    <text evidence="10">The sequence shown here is derived from an EMBL/GenBank/DDBJ whole genome shotgun (WGS) entry which is preliminary data.</text>
</comment>
<accession>X1R9Y8</accession>
<feature type="transmembrane region" description="Helical" evidence="8">
    <location>
        <begin position="58"/>
        <end position="78"/>
    </location>
</feature>
<evidence type="ECO:0000256" key="8">
    <source>
        <dbReference type="SAM" id="Phobius"/>
    </source>
</evidence>
<keyword evidence="3" id="KW-1003">Cell membrane</keyword>
<name>X1R9Y8_9ZZZZ</name>
<organism evidence="10">
    <name type="scientific">marine sediment metagenome</name>
    <dbReference type="NCBI Taxonomy" id="412755"/>
    <lineage>
        <taxon>unclassified sequences</taxon>
        <taxon>metagenomes</taxon>
        <taxon>ecological metagenomes</taxon>
    </lineage>
</organism>
<evidence type="ECO:0000313" key="10">
    <source>
        <dbReference type="EMBL" id="GAI52409.1"/>
    </source>
</evidence>
<dbReference type="EMBL" id="BARV01038937">
    <property type="protein sequence ID" value="GAI52409.1"/>
    <property type="molecule type" value="Genomic_DNA"/>
</dbReference>
<dbReference type="PANTHER" id="PTHR30614">
    <property type="entry name" value="MEMBRANE COMPONENT OF AMINO ACID ABC TRANSPORTER"/>
    <property type="match status" value="1"/>
</dbReference>
<evidence type="ECO:0000256" key="7">
    <source>
        <dbReference type="ARBA" id="ARBA00023136"/>
    </source>
</evidence>
<gene>
    <name evidence="10" type="ORF">S06H3_59827</name>
</gene>
<dbReference type="GO" id="GO:0006865">
    <property type="term" value="P:amino acid transport"/>
    <property type="evidence" value="ECO:0007669"/>
    <property type="project" value="UniProtKB-KW"/>
</dbReference>
<feature type="transmembrane region" description="Helical" evidence="8">
    <location>
        <begin position="84"/>
        <end position="102"/>
    </location>
</feature>
<dbReference type="GO" id="GO:0043190">
    <property type="term" value="C:ATP-binding cassette (ABC) transporter complex"/>
    <property type="evidence" value="ECO:0007669"/>
    <property type="project" value="InterPro"/>
</dbReference>
<evidence type="ECO:0000256" key="6">
    <source>
        <dbReference type="ARBA" id="ARBA00022989"/>
    </source>
</evidence>
<dbReference type="Pfam" id="PF00528">
    <property type="entry name" value="BPD_transp_1"/>
    <property type="match status" value="1"/>
</dbReference>
<sequence>MVDITFIQEILLPALLEGTWITVKLSVLSIFIGYIFGVLISIGRVYGNKFVSLLCEGYAFFFRGVPLLVQFLIIFFGLPSIGIYFSPFASAVIGFSICTAAYHSEYIRGGILSIKSGQMMAAEALGMKRFTAIFCIIMPQALRKSLPSCSNEIISLVKYSSLAFMVTCIELT</sequence>
<dbReference type="Gene3D" id="1.10.3720.10">
    <property type="entry name" value="MetI-like"/>
    <property type="match status" value="1"/>
</dbReference>
<feature type="non-terminal residue" evidence="10">
    <location>
        <position position="172"/>
    </location>
</feature>
<dbReference type="InterPro" id="IPR035906">
    <property type="entry name" value="MetI-like_sf"/>
</dbReference>
<dbReference type="CDD" id="cd06261">
    <property type="entry name" value="TM_PBP2"/>
    <property type="match status" value="1"/>
</dbReference>
<keyword evidence="2" id="KW-0813">Transport</keyword>